<name>A0A4Y2TKW9_ARAVE</name>
<organism evidence="1 2">
    <name type="scientific">Araneus ventricosus</name>
    <name type="common">Orbweaver spider</name>
    <name type="synonym">Epeira ventricosa</name>
    <dbReference type="NCBI Taxonomy" id="182803"/>
    <lineage>
        <taxon>Eukaryota</taxon>
        <taxon>Metazoa</taxon>
        <taxon>Ecdysozoa</taxon>
        <taxon>Arthropoda</taxon>
        <taxon>Chelicerata</taxon>
        <taxon>Arachnida</taxon>
        <taxon>Araneae</taxon>
        <taxon>Araneomorphae</taxon>
        <taxon>Entelegynae</taxon>
        <taxon>Araneoidea</taxon>
        <taxon>Araneidae</taxon>
        <taxon>Araneus</taxon>
    </lineage>
</organism>
<gene>
    <name evidence="1" type="ORF">AVEN_209176_1</name>
</gene>
<dbReference type="Proteomes" id="UP000499080">
    <property type="component" value="Unassembled WGS sequence"/>
</dbReference>
<dbReference type="EMBL" id="BGPR01029465">
    <property type="protein sequence ID" value="GBO01249.1"/>
    <property type="molecule type" value="Genomic_DNA"/>
</dbReference>
<reference evidence="1 2" key="1">
    <citation type="journal article" date="2019" name="Sci. Rep.">
        <title>Orb-weaving spider Araneus ventricosus genome elucidates the spidroin gene catalogue.</title>
        <authorList>
            <person name="Kono N."/>
            <person name="Nakamura H."/>
            <person name="Ohtoshi R."/>
            <person name="Moran D.A.P."/>
            <person name="Shinohara A."/>
            <person name="Yoshida Y."/>
            <person name="Fujiwara M."/>
            <person name="Mori M."/>
            <person name="Tomita M."/>
            <person name="Arakawa K."/>
        </authorList>
    </citation>
    <scope>NUCLEOTIDE SEQUENCE [LARGE SCALE GENOMIC DNA]</scope>
</reference>
<sequence>MRHQLCTCTAAFEKGDCARGAYTRRAEKFCAFLVSERTYSKNFHKEMLHVSRELFVIEYWVHIFTGGFSKAVDERGRPSEIATEVTEHGRLMK</sequence>
<evidence type="ECO:0000313" key="2">
    <source>
        <dbReference type="Proteomes" id="UP000499080"/>
    </source>
</evidence>
<dbReference type="AlphaFoldDB" id="A0A4Y2TKW9"/>
<accession>A0A4Y2TKW9</accession>
<proteinExistence type="predicted"/>
<evidence type="ECO:0000313" key="1">
    <source>
        <dbReference type="EMBL" id="GBO01249.1"/>
    </source>
</evidence>
<protein>
    <submittedName>
        <fullName evidence="1">Uncharacterized protein</fullName>
    </submittedName>
</protein>
<keyword evidence="2" id="KW-1185">Reference proteome</keyword>
<comment type="caution">
    <text evidence="1">The sequence shown here is derived from an EMBL/GenBank/DDBJ whole genome shotgun (WGS) entry which is preliminary data.</text>
</comment>